<evidence type="ECO:0008006" key="4">
    <source>
        <dbReference type="Google" id="ProtNLM"/>
    </source>
</evidence>
<organism evidence="2 3">
    <name type="scientific">Halopenitus salinus</name>
    <dbReference type="NCBI Taxonomy" id="1198295"/>
    <lineage>
        <taxon>Archaea</taxon>
        <taxon>Methanobacteriati</taxon>
        <taxon>Methanobacteriota</taxon>
        <taxon>Stenosarchaea group</taxon>
        <taxon>Halobacteria</taxon>
        <taxon>Halobacteriales</taxon>
        <taxon>Haloferacaceae</taxon>
        <taxon>Halopenitus</taxon>
    </lineage>
</organism>
<dbReference type="InterPro" id="IPR055984">
    <property type="entry name" value="DUF7562"/>
</dbReference>
<evidence type="ECO:0000313" key="3">
    <source>
        <dbReference type="Proteomes" id="UP001596296"/>
    </source>
</evidence>
<protein>
    <recommendedName>
        <fullName evidence="4">Small CPxCG-related zinc finger protein</fullName>
    </recommendedName>
</protein>
<dbReference type="AlphaFoldDB" id="A0ABD5UWM3"/>
<feature type="region of interest" description="Disordered" evidence="1">
    <location>
        <begin position="88"/>
        <end position="146"/>
    </location>
</feature>
<feature type="compositionally biased region" description="Basic and acidic residues" evidence="1">
    <location>
        <begin position="100"/>
        <end position="146"/>
    </location>
</feature>
<evidence type="ECO:0000256" key="1">
    <source>
        <dbReference type="SAM" id="MobiDB-lite"/>
    </source>
</evidence>
<dbReference type="RefSeq" id="WP_379741972.1">
    <property type="nucleotide sequence ID" value="NZ_JBHSVN010000001.1"/>
</dbReference>
<keyword evidence="3" id="KW-1185">Reference proteome</keyword>
<evidence type="ECO:0000313" key="2">
    <source>
        <dbReference type="EMBL" id="MFC6892213.1"/>
    </source>
</evidence>
<reference evidence="2 3" key="1">
    <citation type="journal article" date="2019" name="Int. J. Syst. Evol. Microbiol.">
        <title>The Global Catalogue of Microorganisms (GCM) 10K type strain sequencing project: providing services to taxonomists for standard genome sequencing and annotation.</title>
        <authorList>
            <consortium name="The Broad Institute Genomics Platform"/>
            <consortium name="The Broad Institute Genome Sequencing Center for Infectious Disease"/>
            <person name="Wu L."/>
            <person name="Ma J."/>
        </authorList>
    </citation>
    <scope>NUCLEOTIDE SEQUENCE [LARGE SCALE GENOMIC DNA]</scope>
    <source>
        <strain evidence="2 3">SKJ47</strain>
    </source>
</reference>
<sequence length="146" mass="16510">MWSPRNHRERTTVVCIACGDAILRSEAREYDKEGDRFDRRGKEFEHLCRECHDDLCHQPRGDLESLLCAIGAGELDRSTFLERYAAAAESGGTGSNDAGGFDRPDGDRLDGERLDGDRLDGDRSDPDRLDGDRPDLDRRDDRDRGR</sequence>
<dbReference type="Proteomes" id="UP001596296">
    <property type="component" value="Unassembled WGS sequence"/>
</dbReference>
<dbReference type="EMBL" id="JBHSXL010000006">
    <property type="protein sequence ID" value="MFC6892213.1"/>
    <property type="molecule type" value="Genomic_DNA"/>
</dbReference>
<dbReference type="Pfam" id="PF24443">
    <property type="entry name" value="DUF7562"/>
    <property type="match status" value="1"/>
</dbReference>
<accession>A0ABD5UWM3</accession>
<proteinExistence type="predicted"/>
<gene>
    <name evidence="2" type="ORF">ACFQE9_06270</name>
</gene>
<comment type="caution">
    <text evidence="2">The sequence shown here is derived from an EMBL/GenBank/DDBJ whole genome shotgun (WGS) entry which is preliminary data.</text>
</comment>
<name>A0ABD5UWM3_9EURY</name>